<feature type="compositionally biased region" description="Basic and acidic residues" evidence="2">
    <location>
        <begin position="19"/>
        <end position="30"/>
    </location>
</feature>
<evidence type="ECO:0000313" key="4">
    <source>
        <dbReference type="Proteomes" id="UP001159427"/>
    </source>
</evidence>
<feature type="region of interest" description="Disordered" evidence="2">
    <location>
        <begin position="1"/>
        <end position="40"/>
    </location>
</feature>
<dbReference type="PANTHER" id="PTHR11505">
    <property type="entry name" value="L1 TRANSPOSABLE ELEMENT-RELATED"/>
    <property type="match status" value="1"/>
</dbReference>
<feature type="compositionally biased region" description="Basic residues" evidence="2">
    <location>
        <begin position="1"/>
        <end position="10"/>
    </location>
</feature>
<evidence type="ECO:0000256" key="1">
    <source>
        <dbReference type="SAM" id="Coils"/>
    </source>
</evidence>
<sequence length="304" mass="34953">MLGKRKNRSKASKDSLPSPDEKKSKDEGKAHSTASETDEVFEALEMAEGVGSKLEAVLKKLEKLDTIESRLSQMHTTLASIEENVSRLDSEVDDLKTKSKQLGSTVNELKESIQFNEEDISDLKLENQKLQQDVCELQKQLLYMETYSRRENVKFVGLLEEQVDNMNGGDEDHNGAQAKIEDTREIIYKFLEHQLKIPNARQKIEFQRLHRLGKSKNGSSRPIIARFLRYGDKELVMDQARKHLKDTEFHVYEDIPKLLYDSRKGQMKKLQKAREKGFTAYFSKAQPDKLYVNGKYIAPGEPIE</sequence>
<accession>A0ABN8PF91</accession>
<keyword evidence="1" id="KW-0175">Coiled coil</keyword>
<reference evidence="3 4" key="1">
    <citation type="submission" date="2022-05" db="EMBL/GenBank/DDBJ databases">
        <authorList>
            <consortium name="Genoscope - CEA"/>
            <person name="William W."/>
        </authorList>
    </citation>
    <scope>NUCLEOTIDE SEQUENCE [LARGE SCALE GENOMIC DNA]</scope>
</reference>
<gene>
    <name evidence="3" type="ORF">PEVE_00041908</name>
</gene>
<keyword evidence="4" id="KW-1185">Reference proteome</keyword>
<dbReference type="Gene3D" id="3.30.70.1820">
    <property type="entry name" value="L1 transposable element, RRM domain"/>
    <property type="match status" value="1"/>
</dbReference>
<proteinExistence type="predicted"/>
<dbReference type="Proteomes" id="UP001159427">
    <property type="component" value="Unassembled WGS sequence"/>
</dbReference>
<dbReference type="InterPro" id="IPR004244">
    <property type="entry name" value="Transposase_22"/>
</dbReference>
<protein>
    <recommendedName>
        <fullName evidence="5">L1 transposable element RRM domain-containing protein</fullName>
    </recommendedName>
</protein>
<organism evidence="3 4">
    <name type="scientific">Porites evermanni</name>
    <dbReference type="NCBI Taxonomy" id="104178"/>
    <lineage>
        <taxon>Eukaryota</taxon>
        <taxon>Metazoa</taxon>
        <taxon>Cnidaria</taxon>
        <taxon>Anthozoa</taxon>
        <taxon>Hexacorallia</taxon>
        <taxon>Scleractinia</taxon>
        <taxon>Fungiina</taxon>
        <taxon>Poritidae</taxon>
        <taxon>Porites</taxon>
    </lineage>
</organism>
<evidence type="ECO:0000313" key="3">
    <source>
        <dbReference type="EMBL" id="CAH3140818.1"/>
    </source>
</evidence>
<comment type="caution">
    <text evidence="3">The sequence shown here is derived from an EMBL/GenBank/DDBJ whole genome shotgun (WGS) entry which is preliminary data.</text>
</comment>
<name>A0ABN8PF91_9CNID</name>
<feature type="coiled-coil region" evidence="1">
    <location>
        <begin position="64"/>
        <end position="140"/>
    </location>
</feature>
<evidence type="ECO:0008006" key="5">
    <source>
        <dbReference type="Google" id="ProtNLM"/>
    </source>
</evidence>
<dbReference type="Gene3D" id="1.20.5.340">
    <property type="match status" value="1"/>
</dbReference>
<dbReference type="EMBL" id="CALNXI010000807">
    <property type="protein sequence ID" value="CAH3140818.1"/>
    <property type="molecule type" value="Genomic_DNA"/>
</dbReference>
<evidence type="ECO:0000256" key="2">
    <source>
        <dbReference type="SAM" id="MobiDB-lite"/>
    </source>
</evidence>